<evidence type="ECO:0000256" key="6">
    <source>
        <dbReference type="HAMAP-Rule" id="MF_00900"/>
    </source>
</evidence>
<feature type="binding site" evidence="7">
    <location>
        <begin position="348"/>
        <end position="350"/>
    </location>
    <ligand>
        <name>GTP</name>
        <dbReference type="ChEBI" id="CHEBI:37565"/>
    </ligand>
</feature>
<dbReference type="InterPro" id="IPR042108">
    <property type="entry name" value="GTPase_HflX_N_sf"/>
</dbReference>
<dbReference type="InterPro" id="IPR032305">
    <property type="entry name" value="GTP-bd_M"/>
</dbReference>
<feature type="binding site" evidence="7">
    <location>
        <begin position="262"/>
        <end position="265"/>
    </location>
    <ligand>
        <name>GTP</name>
        <dbReference type="ChEBI" id="CHEBI:37565"/>
    </ligand>
</feature>
<evidence type="ECO:0000313" key="11">
    <source>
        <dbReference type="EMBL" id="KYG34788.1"/>
    </source>
</evidence>
<feature type="coiled-coil region" evidence="9">
    <location>
        <begin position="159"/>
        <end position="186"/>
    </location>
</feature>
<dbReference type="Pfam" id="PF01926">
    <property type="entry name" value="MMR_HSR1"/>
    <property type="match status" value="1"/>
</dbReference>
<comment type="function">
    <text evidence="6">GTPase that associates with the 50S ribosomal subunit and may have a role during protein synthesis or ribosome biogenesis.</text>
</comment>
<comment type="subunit">
    <text evidence="6">Monomer. Associates with the 50S ribosomal subunit.</text>
</comment>
<dbReference type="Pfam" id="PF13167">
    <property type="entry name" value="GTP-bdg_N"/>
    <property type="match status" value="1"/>
</dbReference>
<dbReference type="STRING" id="519424.AZF04_00180"/>
<dbReference type="GO" id="GO:0043022">
    <property type="term" value="F:ribosome binding"/>
    <property type="evidence" value="ECO:0007669"/>
    <property type="project" value="TreeGrafter"/>
</dbReference>
<dbReference type="GO" id="GO:0003924">
    <property type="term" value="F:GTPase activity"/>
    <property type="evidence" value="ECO:0007669"/>
    <property type="project" value="UniProtKB-UniRule"/>
</dbReference>
<dbReference type="PANTHER" id="PTHR10229:SF4">
    <property type="entry name" value="GTPASE HFLX"/>
    <property type="match status" value="1"/>
</dbReference>
<comment type="cofactor">
    <cofactor evidence="8">
        <name>Mg(2+)</name>
        <dbReference type="ChEBI" id="CHEBI:18420"/>
    </cofactor>
</comment>
<keyword evidence="1 6" id="KW-0963">Cytoplasm</keyword>
<sequence length="430" mass="49623">MQELEQVIIVGVEEASTEQYQHERSMNELKQLAEACQLQVVAVLSQKLEQIHPTTYIGSGKLNELKVLMEEKNVETVIFNDELSSSQIRNIESVLSCRVIDRTILILDIFAIRAKTKEAKLQVEIAEWQYMLPRLIGLRKSLGRQGGGGVGTFNRGAGEKKLELDRRHIESKINSLQNDLKQLVKHRKVQRGRRNKQGIRTVALVGYTNAGKSTLMNRFLEMDTNQTQTSKYVYEENMLFATLETSVRKIALPEFFPFLLTDTVGFVERLPHHLVKAFRSTLEEVKEADLLIHVVDYSNPFFEEQIEVTNHTLKEIGVKDIPMIYAYNKIDLMNEVPDYGRENTVYISTKNKKGLDSLTTIIQEQLYGEQIVCDFLIPYEKSAIIDEMKEHALIKKWEYLENGTFLQAQCSRHVKDKYSDWLQNESMEIQ</sequence>
<dbReference type="Gene3D" id="6.10.250.2860">
    <property type="match status" value="1"/>
</dbReference>
<dbReference type="NCBIfam" id="TIGR03156">
    <property type="entry name" value="GTP_HflX"/>
    <property type="match status" value="1"/>
</dbReference>
<keyword evidence="3 6" id="KW-0547">Nucleotide-binding</keyword>
<dbReference type="CDD" id="cd01878">
    <property type="entry name" value="HflX"/>
    <property type="match status" value="1"/>
</dbReference>
<evidence type="ECO:0000256" key="4">
    <source>
        <dbReference type="ARBA" id="ARBA00022842"/>
    </source>
</evidence>
<keyword evidence="9" id="KW-0175">Coiled coil</keyword>
<feature type="binding site" evidence="7">
    <location>
        <begin position="206"/>
        <end position="213"/>
    </location>
    <ligand>
        <name>GTP</name>
        <dbReference type="ChEBI" id="CHEBI:37565"/>
    </ligand>
</feature>
<evidence type="ECO:0000256" key="3">
    <source>
        <dbReference type="ARBA" id="ARBA00022741"/>
    </source>
</evidence>
<dbReference type="Proteomes" id="UP000075806">
    <property type="component" value="Unassembled WGS sequence"/>
</dbReference>
<comment type="caution">
    <text evidence="11">The sequence shown here is derived from an EMBL/GenBank/DDBJ whole genome shotgun (WGS) entry which is preliminary data.</text>
</comment>
<keyword evidence="4 8" id="KW-0460">Magnesium</keyword>
<dbReference type="Pfam" id="PF16360">
    <property type="entry name" value="GTP-bdg_M"/>
    <property type="match status" value="1"/>
</dbReference>
<reference evidence="11" key="1">
    <citation type="submission" date="2016-02" db="EMBL/GenBank/DDBJ databases">
        <title>Genome sequence of Bacillus trypoxylicola KCTC 13244(T).</title>
        <authorList>
            <person name="Jeong H."/>
            <person name="Park S.-H."/>
            <person name="Choi S.-K."/>
        </authorList>
    </citation>
    <scope>NUCLEOTIDE SEQUENCE [LARGE SCALE GENOMIC DNA]</scope>
    <source>
        <strain evidence="11">KCTC 13244</strain>
    </source>
</reference>
<proteinExistence type="inferred from homology"/>
<dbReference type="FunFam" id="3.40.50.300:FF:001198">
    <property type="entry name" value="GTPase HflX"/>
    <property type="match status" value="1"/>
</dbReference>
<dbReference type="GO" id="GO:0005737">
    <property type="term" value="C:cytoplasm"/>
    <property type="evidence" value="ECO:0007669"/>
    <property type="project" value="UniProtKB-SubCell"/>
</dbReference>
<dbReference type="OrthoDB" id="9812272at2"/>
<organism evidence="11 12">
    <name type="scientific">Alkalihalobacillus trypoxylicola</name>
    <dbReference type="NCBI Taxonomy" id="519424"/>
    <lineage>
        <taxon>Bacteria</taxon>
        <taxon>Bacillati</taxon>
        <taxon>Bacillota</taxon>
        <taxon>Bacilli</taxon>
        <taxon>Bacillales</taxon>
        <taxon>Bacillaceae</taxon>
        <taxon>Alkalihalobacillus</taxon>
    </lineage>
</organism>
<dbReference type="PIRSF" id="PIRSF006809">
    <property type="entry name" value="GTP-binding_hflX_prd"/>
    <property type="match status" value="1"/>
</dbReference>
<feature type="binding site" evidence="8">
    <location>
        <position position="213"/>
    </location>
    <ligand>
        <name>Mg(2+)</name>
        <dbReference type="ChEBI" id="CHEBI:18420"/>
    </ligand>
</feature>
<dbReference type="PROSITE" id="PS51705">
    <property type="entry name" value="G_HFLX"/>
    <property type="match status" value="1"/>
</dbReference>
<dbReference type="InterPro" id="IPR027417">
    <property type="entry name" value="P-loop_NTPase"/>
</dbReference>
<dbReference type="GO" id="GO:0046872">
    <property type="term" value="F:metal ion binding"/>
    <property type="evidence" value="ECO:0007669"/>
    <property type="project" value="UniProtKB-KW"/>
</dbReference>
<evidence type="ECO:0000256" key="5">
    <source>
        <dbReference type="ARBA" id="ARBA00023134"/>
    </source>
</evidence>
<name>A0A162F4H3_9BACI</name>
<dbReference type="RefSeq" id="WP_061947038.1">
    <property type="nucleotide sequence ID" value="NZ_LTAO01000001.1"/>
</dbReference>
<dbReference type="Gene3D" id="3.40.50.300">
    <property type="entry name" value="P-loop containing nucleotide triphosphate hydrolases"/>
    <property type="match status" value="1"/>
</dbReference>
<protein>
    <recommendedName>
        <fullName evidence="6">GTPase HflX</fullName>
    </recommendedName>
    <alternativeName>
        <fullName evidence="6">GTP-binding protein HflX</fullName>
    </alternativeName>
</protein>
<dbReference type="InterPro" id="IPR006073">
    <property type="entry name" value="GTP-bd"/>
</dbReference>
<accession>A0A162F4H3</accession>
<evidence type="ECO:0000256" key="9">
    <source>
        <dbReference type="SAM" id="Coils"/>
    </source>
</evidence>
<evidence type="ECO:0000256" key="2">
    <source>
        <dbReference type="ARBA" id="ARBA00022723"/>
    </source>
</evidence>
<keyword evidence="5 6" id="KW-0342">GTP-binding</keyword>
<keyword evidence="12" id="KW-1185">Reference proteome</keyword>
<gene>
    <name evidence="6" type="primary">hflX</name>
    <name evidence="11" type="ORF">AZF04_00180</name>
</gene>
<keyword evidence="2 8" id="KW-0479">Metal-binding</keyword>
<dbReference type="GO" id="GO:0005525">
    <property type="term" value="F:GTP binding"/>
    <property type="evidence" value="ECO:0007669"/>
    <property type="project" value="UniProtKB-UniRule"/>
</dbReference>
<comment type="similarity">
    <text evidence="6">Belongs to the TRAFAC class OBG-HflX-like GTPase superfamily. HflX GTPase family.</text>
</comment>
<evidence type="ECO:0000256" key="1">
    <source>
        <dbReference type="ARBA" id="ARBA00022490"/>
    </source>
</evidence>
<evidence type="ECO:0000256" key="7">
    <source>
        <dbReference type="PIRSR" id="PIRSR006809-1"/>
    </source>
</evidence>
<feature type="domain" description="Hflx-type G" evidence="10">
    <location>
        <begin position="200"/>
        <end position="332"/>
    </location>
</feature>
<dbReference type="FunFam" id="3.40.50.11060:FF:000001">
    <property type="entry name" value="GTPase HflX"/>
    <property type="match status" value="1"/>
</dbReference>
<evidence type="ECO:0000256" key="8">
    <source>
        <dbReference type="PIRSR" id="PIRSR006809-2"/>
    </source>
</evidence>
<comment type="subcellular location">
    <subcellularLocation>
        <location evidence="6">Cytoplasm</location>
    </subcellularLocation>
    <text evidence="6">May associate with membranes.</text>
</comment>
<dbReference type="PRINTS" id="PR00326">
    <property type="entry name" value="GTP1OBG"/>
</dbReference>
<dbReference type="InterPro" id="IPR030394">
    <property type="entry name" value="G_HFLX_dom"/>
</dbReference>
<dbReference type="EMBL" id="LTAO01000001">
    <property type="protein sequence ID" value="KYG34788.1"/>
    <property type="molecule type" value="Genomic_DNA"/>
</dbReference>
<dbReference type="HAMAP" id="MF_00900">
    <property type="entry name" value="GTPase_HflX"/>
    <property type="match status" value="1"/>
</dbReference>
<evidence type="ECO:0000313" key="12">
    <source>
        <dbReference type="Proteomes" id="UP000075806"/>
    </source>
</evidence>
<dbReference type="PANTHER" id="PTHR10229">
    <property type="entry name" value="GTP-BINDING PROTEIN HFLX"/>
    <property type="match status" value="1"/>
</dbReference>
<dbReference type="InterPro" id="IPR016496">
    <property type="entry name" value="GTPase_HflX"/>
</dbReference>
<dbReference type="SUPFAM" id="SSF52540">
    <property type="entry name" value="P-loop containing nucleoside triphosphate hydrolases"/>
    <property type="match status" value="1"/>
</dbReference>
<dbReference type="AlphaFoldDB" id="A0A162F4H3"/>
<feature type="binding site" evidence="8">
    <location>
        <position position="242"/>
    </location>
    <ligand>
        <name>Mg(2+)</name>
        <dbReference type="ChEBI" id="CHEBI:18420"/>
    </ligand>
</feature>
<evidence type="ECO:0000259" key="10">
    <source>
        <dbReference type="PROSITE" id="PS51705"/>
    </source>
</evidence>
<feature type="binding site" evidence="7">
    <location>
        <begin position="328"/>
        <end position="331"/>
    </location>
    <ligand>
        <name>GTP</name>
        <dbReference type="ChEBI" id="CHEBI:37565"/>
    </ligand>
</feature>
<dbReference type="Gene3D" id="3.40.50.11060">
    <property type="entry name" value="GTPase HflX, N-terminal domain"/>
    <property type="match status" value="1"/>
</dbReference>
<dbReference type="InterPro" id="IPR025121">
    <property type="entry name" value="GTPase_HflX_N"/>
</dbReference>